<dbReference type="Proteomes" id="UP000182977">
    <property type="component" value="Chromosome I"/>
</dbReference>
<evidence type="ECO:0000313" key="7">
    <source>
        <dbReference type="EMBL" id="SDU14154.1"/>
    </source>
</evidence>
<reference evidence="8" key="1">
    <citation type="submission" date="2016-10" db="EMBL/GenBank/DDBJ databases">
        <authorList>
            <person name="Varghese N."/>
            <person name="Submissions S."/>
        </authorList>
    </citation>
    <scope>NUCLEOTIDE SEQUENCE [LARGE SCALE GENOMIC DNA]</scope>
    <source>
        <strain evidence="8">DSM 45079</strain>
    </source>
</reference>
<keyword evidence="5" id="KW-0472">Membrane</keyword>
<keyword evidence="8" id="KW-1185">Reference proteome</keyword>
<evidence type="ECO:0000256" key="3">
    <source>
        <dbReference type="ARBA" id="ARBA00022729"/>
    </source>
</evidence>
<dbReference type="Gene3D" id="2.60.40.10">
    <property type="entry name" value="Immunoglobulins"/>
    <property type="match status" value="2"/>
</dbReference>
<evidence type="ECO:0000256" key="4">
    <source>
        <dbReference type="SAM" id="MobiDB-lite"/>
    </source>
</evidence>
<evidence type="ECO:0000256" key="2">
    <source>
        <dbReference type="ARBA" id="ARBA00022525"/>
    </source>
</evidence>
<accession>A0A1H2G3I7</accession>
<evidence type="ECO:0000313" key="8">
    <source>
        <dbReference type="Proteomes" id="UP000182977"/>
    </source>
</evidence>
<organism evidence="7 8">
    <name type="scientific">Jiangella alkaliphila</name>
    <dbReference type="NCBI Taxonomy" id="419479"/>
    <lineage>
        <taxon>Bacteria</taxon>
        <taxon>Bacillati</taxon>
        <taxon>Actinomycetota</taxon>
        <taxon>Actinomycetes</taxon>
        <taxon>Jiangellales</taxon>
        <taxon>Jiangellaceae</taxon>
        <taxon>Jiangella</taxon>
    </lineage>
</organism>
<proteinExistence type="predicted"/>
<feature type="transmembrane region" description="Helical" evidence="5">
    <location>
        <begin position="1784"/>
        <end position="1805"/>
    </location>
</feature>
<evidence type="ECO:0000256" key="1">
    <source>
        <dbReference type="ARBA" id="ARBA00004613"/>
    </source>
</evidence>
<gene>
    <name evidence="7" type="ORF">SAMN04488563_0271</name>
</gene>
<keyword evidence="5" id="KW-0812">Transmembrane</keyword>
<keyword evidence="2" id="KW-0964">Secreted</keyword>
<name>A0A1H2G3I7_9ACTN</name>
<evidence type="ECO:0000256" key="5">
    <source>
        <dbReference type="SAM" id="Phobius"/>
    </source>
</evidence>
<protein>
    <recommendedName>
        <fullName evidence="6">SD-repeat containing protein B domain-containing protein</fullName>
    </recommendedName>
</protein>
<keyword evidence="3" id="KW-0732">Signal</keyword>
<dbReference type="Pfam" id="PF17210">
    <property type="entry name" value="SdrD_B"/>
    <property type="match status" value="1"/>
</dbReference>
<dbReference type="InterPro" id="IPR033764">
    <property type="entry name" value="Sdr_B"/>
</dbReference>
<keyword evidence="5" id="KW-1133">Transmembrane helix</keyword>
<feature type="region of interest" description="Disordered" evidence="4">
    <location>
        <begin position="1235"/>
        <end position="1274"/>
    </location>
</feature>
<dbReference type="InterPro" id="IPR013783">
    <property type="entry name" value="Ig-like_fold"/>
</dbReference>
<feature type="compositionally biased region" description="Pro residues" evidence="4">
    <location>
        <begin position="1739"/>
        <end position="1754"/>
    </location>
</feature>
<dbReference type="SUPFAM" id="SSF117074">
    <property type="entry name" value="Hypothetical protein PA1324"/>
    <property type="match status" value="1"/>
</dbReference>
<comment type="subcellular location">
    <subcellularLocation>
        <location evidence="1">Secreted</location>
    </subcellularLocation>
</comment>
<feature type="region of interest" description="Disordered" evidence="4">
    <location>
        <begin position="1395"/>
        <end position="1421"/>
    </location>
</feature>
<dbReference type="STRING" id="419479.SAMN04488563_0271"/>
<dbReference type="EMBL" id="LT629791">
    <property type="protein sequence ID" value="SDU14154.1"/>
    <property type="molecule type" value="Genomic_DNA"/>
</dbReference>
<feature type="region of interest" description="Disordered" evidence="4">
    <location>
        <begin position="752"/>
        <end position="779"/>
    </location>
</feature>
<feature type="region of interest" description="Disordered" evidence="4">
    <location>
        <begin position="1701"/>
        <end position="1777"/>
    </location>
</feature>
<feature type="domain" description="SD-repeat containing protein B" evidence="6">
    <location>
        <begin position="658"/>
        <end position="770"/>
    </location>
</feature>
<dbReference type="GO" id="GO:0005576">
    <property type="term" value="C:extracellular region"/>
    <property type="evidence" value="ECO:0007669"/>
    <property type="project" value="UniProtKB-SubCell"/>
</dbReference>
<feature type="compositionally biased region" description="Polar residues" evidence="4">
    <location>
        <begin position="1254"/>
        <end position="1268"/>
    </location>
</feature>
<sequence length="1817" mass="190755">MRSLHERGHGHPAPARPKRARSALSVFASLAVVGSVLGAAGASTIPAQAAVGDPITGTIWQDYDSDGTYDTFEASGLLEGIEVYAYDADGNVAGPAITDASGNYSLPVTSDAGPWRVEANVPDTPEWAEWRDSVVGRAAGRSNGTTVQFIDTVPATQVDFSFQTPGAFVENNPYVYLPVFRFGGHDGVHSTEFAGAAHEYEAMSPNTTTAVPTSMQVPFGQIGATYGTAWQRAEEPGGVGTVFASAYVRRHTGLGPGGIDAVYRVTPDGGSPASPTASADLFVNLSDYGVDLGSDSDPGALPGDPNGLRPVMALDNPAYDWLRDAQAWDTVGRTGLGAMEISNDQESLFAVNLYNRSLVEVEISRDGTQVLGVTEHELDAYFPDGSDLRPHGISANPLTNEMYLTVTNTAESTGNRADLHAYVYAFDPADPTNLTEVLDFPLDYNRGLFAGLYPASYQPWTTNSAQWATFLQGQVMYSSVPIVADARYLHGDLIVGVRDLGGDLFGHLAYLAPDDDTIVVPRSLGGELLKAGSNGDGTWSIEQNGVVNGQPGAVTNQVTLNGPNGQPGKFFMDTWVNSAEHLGATLVVPSRADGIMETGIHVAEAGFQAGTRRYFQDNGTLVEPRGAAVIVGTNDIGETGKGNSLGELTAMASAAPIEIGNYVWFDNDNDGIQDPDEEPVPGATVNLYEVDADGNRTLVSTTTTDANGEYYFSSNDQDYQLQTHTDYVVGVDNPADYEPGGPLENWYPTVPDTGDPNSVDANRNDSDGLVETTEDGDFPYAGITTGGPGENDHTIDFGYANIDYEFDKRTVSGPTENPDDDGTWTVVYELVAENTGMIPGAYLLTDDLTGYGDGIEVVDTQVVSGPPEADGLLNPNWDGTTDLNVVTGEVPIAPQSTVENGSEHVYTLEVTVALTTDPETGEVTAPPENLACTDGQQAGDPTTGLFNHATMSPDNHEDLTDDECGDLPIVTLDKTVVTEPHVVDRENQPGVWEITYGLTVTNESEVPTDYDLEDALRFGTGIEIVDGSVVAANTVPGTITTRPEYDGVTDLLIVEDEPIGALESHEYTVTVQFTVNLPNPPAQPDPSDCTLAGDGGEDGTGLYNDANSSFNGYPDTDTECREVGQPTHDKTLISATPIGNGQWEIVYGIDVTNKGVQATLYDLADELHFTDQVTIVSADVTASPAEATLFDPPWNGQDQLVIAEQVPLLGTDDDGYAPHHYELTVIAEAPLQLVPGEGGEDPTACPGEGEDPTSDTAFNNTSTLTDESGLTEDDQACAPLPSIDIEKTVSAGPTANGDGTWTITYDLVASNTGAADGDYTISDQLRYGEGILVEDAQVVTTPEGVTALDTWTGQGADGDPVNVIAEDVPLAAGGVHTYQVQVVFSLDEETLTEESMTCPEPDSGENGGLANSTGIEHNDLTDDDEACLSLGEPDLDKELVSAEPVNDGQWEVVYTLTVNNLLPGETTYDLEDELLFGDTVEVDYAEVTDFPDGVSVNEDWDGLEDTLIAEDVTLPGMNDEGYAPHVYTITVVADVPPNFEVDDDGNTAAACAGEPGDNWENGGLNNGATLTTEGGDEITDTDCADLPSIHLDKTIASGPTSTGTNAYTITYELEVQNDGAAAGDYVLSDQLNYGAGITIVDVTAENTEPGDVPTLDTFTGQGEEPDAPENAITGDVTIDVDTTHTYEVTVAVTVDPATATAESVQCPDDPGAGENGGLLNLGLLDHNGHELDADACAPLDPPTPPETPGTPPPGGDDGDDDGNGDGGGGGDGGDDDLADTGNGLSVLLALAGALLIIVGGTALVVTRRRTGTGGLTG</sequence>
<evidence type="ECO:0000259" key="6">
    <source>
        <dbReference type="Pfam" id="PF17210"/>
    </source>
</evidence>
<dbReference type="GO" id="GO:0005975">
    <property type="term" value="P:carbohydrate metabolic process"/>
    <property type="evidence" value="ECO:0007669"/>
    <property type="project" value="UniProtKB-ARBA"/>
</dbReference>